<protein>
    <recommendedName>
        <fullName evidence="3">Tudor domain-containing protein</fullName>
    </recommendedName>
</protein>
<keyword evidence="5" id="KW-1185">Reference proteome</keyword>
<dbReference type="PANTHER" id="PTHR16442:SF1">
    <property type="entry name" value="RING FINGER PROTEIN 17"/>
    <property type="match status" value="1"/>
</dbReference>
<gene>
    <name evidence="4" type="ORF">AFUS01_LOCUS9572</name>
</gene>
<dbReference type="Proteomes" id="UP000708208">
    <property type="component" value="Unassembled WGS sequence"/>
</dbReference>
<dbReference type="SMART" id="SM00333">
    <property type="entry name" value="TUDOR"/>
    <property type="match status" value="1"/>
</dbReference>
<dbReference type="PROSITE" id="PS50304">
    <property type="entry name" value="TUDOR"/>
    <property type="match status" value="1"/>
</dbReference>
<feature type="domain" description="Tudor" evidence="3">
    <location>
        <begin position="156"/>
        <end position="214"/>
    </location>
</feature>
<feature type="coiled-coil region" evidence="1">
    <location>
        <begin position="589"/>
        <end position="666"/>
    </location>
</feature>
<dbReference type="OrthoDB" id="10052065at2759"/>
<evidence type="ECO:0000256" key="1">
    <source>
        <dbReference type="SAM" id="Coils"/>
    </source>
</evidence>
<comment type="caution">
    <text evidence="4">The sequence shown here is derived from an EMBL/GenBank/DDBJ whole genome shotgun (WGS) entry which is preliminary data.</text>
</comment>
<keyword evidence="2" id="KW-0732">Signal</keyword>
<dbReference type="PANTHER" id="PTHR16442">
    <property type="entry name" value="RING FINGER PROTEIN 17"/>
    <property type="match status" value="1"/>
</dbReference>
<feature type="chain" id="PRO_5035295368" description="Tudor domain-containing protein" evidence="2">
    <location>
        <begin position="27"/>
        <end position="749"/>
    </location>
</feature>
<evidence type="ECO:0000256" key="2">
    <source>
        <dbReference type="SAM" id="SignalP"/>
    </source>
</evidence>
<organism evidence="4 5">
    <name type="scientific">Allacma fusca</name>
    <dbReference type="NCBI Taxonomy" id="39272"/>
    <lineage>
        <taxon>Eukaryota</taxon>
        <taxon>Metazoa</taxon>
        <taxon>Ecdysozoa</taxon>
        <taxon>Arthropoda</taxon>
        <taxon>Hexapoda</taxon>
        <taxon>Collembola</taxon>
        <taxon>Symphypleona</taxon>
        <taxon>Sminthuridae</taxon>
        <taxon>Allacma</taxon>
    </lineage>
</organism>
<dbReference type="InterPro" id="IPR002999">
    <property type="entry name" value="Tudor"/>
</dbReference>
<name>A0A8J2NP03_9HEXA</name>
<accession>A0A8J2NP03</accession>
<dbReference type="AlphaFoldDB" id="A0A8J2NP03"/>
<evidence type="ECO:0000313" key="4">
    <source>
        <dbReference type="EMBL" id="CAG7720286.1"/>
    </source>
</evidence>
<sequence length="749" mass="84388">MTRTSNHYILQLFLLLLEGFSFPVRSYSSQFLCGSSRRREDIIVVLLTEFIICDLKYRKKMNGLTGKGIPIAGTGIVIYGPEVLGPPKIVIREGSFPVGDYQHWVSYHVPVYGISCDSFLDLYVQLNGEETNMVLDRVSDYVERVPTVTQIKTDFAKTPGSPCLAQFEDDSWYRAKIVEDLGDELFKVNFVDYGNCFTVKSDKLMHCPDDLVDFVEGVTHVALHGYTGDETKEEIKALSKFIVETDLIAKVESNSFEVKGKTRMLVTLFTAEGQPIRSLVDDIIKTSRTLQENEEVSDSKQSPHKEDMTVHKDVDVVSENSAVVPQDLVQEEKQESPPLLIPPVDPKEEFLQTISEPELSANEVELTVVVSQAVPETSCATASVVPSLKIKKFEQFEDAVDSGPVTIPRKSSLTSAVIFANTHESDAPSDPEKMATDDFLLEKESWRIEKLSLEKRIEDQMKDSETKDQIIAEYCLKVDGLAREIYLLKSECSNKEDSINLLNTRLQKVHEELVSREGAAQLVQHLEAQSANQLGEISNLRSIINAMQGSVYQVQVELEGKKSELESQIQFNGELLAKKQNLAKELSGQKLLEKELRSQETTLKNEMKELSKTFEQQTEKLVEELKLKDIDLNEALNALKDVKKENEELREHLLNAEQEFETKLGKTRSSVGSLVDVSTLTPRSPGLPPDYEKRVTEQKLAVERLTETLAQIVKTNALEARFQQAKIDHLSVELAARNTHYSSILRHDQ</sequence>
<dbReference type="EMBL" id="CAJVCH010069232">
    <property type="protein sequence ID" value="CAG7720286.1"/>
    <property type="molecule type" value="Genomic_DNA"/>
</dbReference>
<proteinExistence type="predicted"/>
<feature type="signal peptide" evidence="2">
    <location>
        <begin position="1"/>
        <end position="26"/>
    </location>
</feature>
<reference evidence="4" key="1">
    <citation type="submission" date="2021-06" db="EMBL/GenBank/DDBJ databases">
        <authorList>
            <person name="Hodson N. C."/>
            <person name="Mongue J. A."/>
            <person name="Jaron S. K."/>
        </authorList>
    </citation>
    <scope>NUCLEOTIDE SEQUENCE</scope>
</reference>
<evidence type="ECO:0000259" key="3">
    <source>
        <dbReference type="PROSITE" id="PS50304"/>
    </source>
</evidence>
<dbReference type="Pfam" id="PF00567">
    <property type="entry name" value="TUDOR"/>
    <property type="match status" value="1"/>
</dbReference>
<dbReference type="CDD" id="cd20379">
    <property type="entry name" value="Tudor_dTUD-like"/>
    <property type="match status" value="1"/>
</dbReference>
<evidence type="ECO:0000313" key="5">
    <source>
        <dbReference type="Proteomes" id="UP000708208"/>
    </source>
</evidence>
<keyword evidence="1" id="KW-0175">Coiled coil</keyword>